<dbReference type="GO" id="GO:0004114">
    <property type="term" value="F:3',5'-cyclic-nucleotide phosphodiesterase activity"/>
    <property type="evidence" value="ECO:0007669"/>
    <property type="project" value="InterPro"/>
</dbReference>
<gene>
    <name evidence="6" type="ORF">GQ43DRAFT_467770</name>
</gene>
<organism evidence="6 7">
    <name type="scientific">Delitschia confertaspora ATCC 74209</name>
    <dbReference type="NCBI Taxonomy" id="1513339"/>
    <lineage>
        <taxon>Eukaryota</taxon>
        <taxon>Fungi</taxon>
        <taxon>Dikarya</taxon>
        <taxon>Ascomycota</taxon>
        <taxon>Pezizomycotina</taxon>
        <taxon>Dothideomycetes</taxon>
        <taxon>Pleosporomycetidae</taxon>
        <taxon>Pleosporales</taxon>
        <taxon>Delitschiaceae</taxon>
        <taxon>Delitschia</taxon>
    </lineage>
</organism>
<evidence type="ECO:0000313" key="7">
    <source>
        <dbReference type="Proteomes" id="UP000799536"/>
    </source>
</evidence>
<name>A0A9P4JWV9_9PLEO</name>
<feature type="compositionally biased region" description="Basic residues" evidence="4">
    <location>
        <begin position="914"/>
        <end position="927"/>
    </location>
</feature>
<reference evidence="6" key="1">
    <citation type="journal article" date="2020" name="Stud. Mycol.">
        <title>101 Dothideomycetes genomes: a test case for predicting lifestyles and emergence of pathogens.</title>
        <authorList>
            <person name="Haridas S."/>
            <person name="Albert R."/>
            <person name="Binder M."/>
            <person name="Bloem J."/>
            <person name="Labutti K."/>
            <person name="Salamov A."/>
            <person name="Andreopoulos B."/>
            <person name="Baker S."/>
            <person name="Barry K."/>
            <person name="Bills G."/>
            <person name="Bluhm B."/>
            <person name="Cannon C."/>
            <person name="Castanera R."/>
            <person name="Culley D."/>
            <person name="Daum C."/>
            <person name="Ezra D."/>
            <person name="Gonzalez J."/>
            <person name="Henrissat B."/>
            <person name="Kuo A."/>
            <person name="Liang C."/>
            <person name="Lipzen A."/>
            <person name="Lutzoni F."/>
            <person name="Magnuson J."/>
            <person name="Mondo S."/>
            <person name="Nolan M."/>
            <person name="Ohm R."/>
            <person name="Pangilinan J."/>
            <person name="Park H.-J."/>
            <person name="Ramirez L."/>
            <person name="Alfaro M."/>
            <person name="Sun H."/>
            <person name="Tritt A."/>
            <person name="Yoshinaga Y."/>
            <person name="Zwiers L.-H."/>
            <person name="Turgeon B."/>
            <person name="Goodwin S."/>
            <person name="Spatafora J."/>
            <person name="Crous P."/>
            <person name="Grigoriev I."/>
        </authorList>
    </citation>
    <scope>NUCLEOTIDE SEQUENCE</scope>
    <source>
        <strain evidence="6">ATCC 74209</strain>
    </source>
</reference>
<feature type="compositionally biased region" description="Polar residues" evidence="4">
    <location>
        <begin position="935"/>
        <end position="961"/>
    </location>
</feature>
<dbReference type="AlphaFoldDB" id="A0A9P4JWV9"/>
<evidence type="ECO:0000256" key="2">
    <source>
        <dbReference type="ARBA" id="ARBA00022801"/>
    </source>
</evidence>
<keyword evidence="7" id="KW-1185">Reference proteome</keyword>
<dbReference type="PROSITE" id="PS51845">
    <property type="entry name" value="PDEASE_I_2"/>
    <property type="match status" value="1"/>
</dbReference>
<dbReference type="InterPro" id="IPR023174">
    <property type="entry name" value="PDEase_CS"/>
</dbReference>
<evidence type="ECO:0000313" key="6">
    <source>
        <dbReference type="EMBL" id="KAF2205919.1"/>
    </source>
</evidence>
<dbReference type="PROSITE" id="PS00126">
    <property type="entry name" value="PDEASE_I_1"/>
    <property type="match status" value="1"/>
</dbReference>
<keyword evidence="1 3" id="KW-0479">Metal-binding</keyword>
<keyword evidence="2 3" id="KW-0378">Hydrolase</keyword>
<feature type="compositionally biased region" description="Polar residues" evidence="4">
    <location>
        <begin position="795"/>
        <end position="805"/>
    </location>
</feature>
<dbReference type="InterPro" id="IPR002073">
    <property type="entry name" value="PDEase_catalytic_dom"/>
</dbReference>
<dbReference type="InterPro" id="IPR036971">
    <property type="entry name" value="PDEase_catalytic_dom_sf"/>
</dbReference>
<dbReference type="SMART" id="SM00471">
    <property type="entry name" value="HDc"/>
    <property type="match status" value="1"/>
</dbReference>
<dbReference type="EMBL" id="ML993848">
    <property type="protein sequence ID" value="KAF2205919.1"/>
    <property type="molecule type" value="Genomic_DNA"/>
</dbReference>
<evidence type="ECO:0000256" key="4">
    <source>
        <dbReference type="SAM" id="MobiDB-lite"/>
    </source>
</evidence>
<evidence type="ECO:0000256" key="3">
    <source>
        <dbReference type="RuleBase" id="RU363067"/>
    </source>
</evidence>
<feature type="compositionally biased region" description="Low complexity" evidence="4">
    <location>
        <begin position="894"/>
        <end position="913"/>
    </location>
</feature>
<feature type="compositionally biased region" description="Low complexity" evidence="4">
    <location>
        <begin position="679"/>
        <end position="700"/>
    </location>
</feature>
<protein>
    <recommendedName>
        <fullName evidence="3">Phosphodiesterase</fullName>
        <ecNumber evidence="3">3.1.4.-</ecNumber>
    </recommendedName>
</protein>
<feature type="region of interest" description="Disordered" evidence="4">
    <location>
        <begin position="104"/>
        <end position="128"/>
    </location>
</feature>
<comment type="cofactor">
    <cofactor evidence="3">
        <name>a divalent metal cation</name>
        <dbReference type="ChEBI" id="CHEBI:60240"/>
    </cofactor>
    <text evidence="3">Binds 2 divalent metal cations per subunit. Site 1 may preferentially bind zinc ions, while site 2 has a preference for magnesium and/or manganese ions.</text>
</comment>
<dbReference type="Pfam" id="PF00233">
    <property type="entry name" value="PDEase_I"/>
    <property type="match status" value="1"/>
</dbReference>
<proteinExistence type="inferred from homology"/>
<feature type="compositionally biased region" description="Basic and acidic residues" evidence="4">
    <location>
        <begin position="854"/>
        <end position="864"/>
    </location>
</feature>
<dbReference type="InterPro" id="IPR003607">
    <property type="entry name" value="HD/PDEase_dom"/>
</dbReference>
<feature type="compositionally biased region" description="Polar residues" evidence="4">
    <location>
        <begin position="715"/>
        <end position="728"/>
    </location>
</feature>
<evidence type="ECO:0000256" key="1">
    <source>
        <dbReference type="ARBA" id="ARBA00022723"/>
    </source>
</evidence>
<dbReference type="CDD" id="cd00077">
    <property type="entry name" value="HDc"/>
    <property type="match status" value="1"/>
</dbReference>
<feature type="region of interest" description="Disordered" evidence="4">
    <location>
        <begin position="642"/>
        <end position="961"/>
    </location>
</feature>
<dbReference type="Gene3D" id="1.10.1300.10">
    <property type="entry name" value="3'5'-cyclic nucleotide phosphodiesterase, catalytic domain"/>
    <property type="match status" value="1"/>
</dbReference>
<feature type="compositionally biased region" description="Polar residues" evidence="4">
    <location>
        <begin position="836"/>
        <end position="851"/>
    </location>
</feature>
<feature type="compositionally biased region" description="Basic and acidic residues" evidence="4">
    <location>
        <begin position="104"/>
        <end position="114"/>
    </location>
</feature>
<dbReference type="PANTHER" id="PTHR11347">
    <property type="entry name" value="CYCLIC NUCLEOTIDE PHOSPHODIESTERASE"/>
    <property type="match status" value="1"/>
</dbReference>
<accession>A0A9P4JWV9</accession>
<dbReference type="OrthoDB" id="546632at2759"/>
<sequence>MEQVPCNVIYIDRRANDEVVRRETLSNSMVARTSTSFSQGYFNLGKPAPVEVHSNVEAILSIFNEVYICGSGTSCIKKISQLLDSAQSSIPTLVLIDIPYDEEQRHKRLSREPRTPSPTSSRTIRAETREPRDIYGTHLLVHLSSEIQSNNFPKLVVPIVILSGLDRGFHASSTPGAHGPQPSTDPVRHVRYLDAGAVDVLSSPLSKERVDSLAIHVYRTHKEVARDPAAFLTTKRNRKLSWVGMNETKPYAYLREAMVSGLMGGICNPETVGDSLDSHDIYVEEGRQEAIAAAVGSWSFSAHEFTDDELLYGAIVMLKHALEVPELEKWRIDDDELTIFLLASRTAYNDFVLYHNFRHVIDVLQALFYFLVQIGTLPPYRNTGFQGASVGKPPIARLLEPFDALTLLVSAIGHDVGHPGVNNAFLVALNAPLAQLYNDRSVLESFHCAAYSQILRRYWPVAFADSAMRKLMINNILATDMGLHFTYMADAGKLQAKLGQDKSAIDSWSAKARGDHKDLVCGLLIKCADISNVAREFNTAAQWARVLSDEFINQGAMEQELQIPSCLFGGPPVRDDVMKLGESQIGFINIFAKPLFEAVTDILPAMRFSVDEILANRGIWEGIIAEEKERRLKQTVNSGGLLTPAASADPSLSTGAAPKQGVRTPYSPARVPVHEPSIRRSSAGSLGAAIAASRRSSSGVDHSRRSSATGLPGARSSSTAENQTQSRRGSADASLTAILVTHAPDPEKSTRASSRLPVPVLCSTPPEKRKDTVRRRSPTRSSGDEEMDGVRPVTAPSSARRSQGIDTPLAHSQSQSQLEVSLSHASNGGLPRSRTDQWSSRKVSVDANTSAPEVARDTTRRNDWWRQMSGRRRTRTVSRGDSGQPQPKEIVLESAVSNPTSSATSPTSPTAKSRTGKIKNFFKRKPRHNSEQEKQLSSYGSSSQLRTPPTSDPGQSVHSEG</sequence>
<dbReference type="Proteomes" id="UP000799536">
    <property type="component" value="Unassembled WGS sequence"/>
</dbReference>
<feature type="domain" description="PDEase" evidence="5">
    <location>
        <begin position="279"/>
        <end position="627"/>
    </location>
</feature>
<comment type="similarity">
    <text evidence="3">Belongs to the cyclic nucleotide phosphodiesterase family.</text>
</comment>
<dbReference type="SUPFAM" id="SSF109604">
    <property type="entry name" value="HD-domain/PDEase-like"/>
    <property type="match status" value="1"/>
</dbReference>
<dbReference type="GO" id="GO:0007165">
    <property type="term" value="P:signal transduction"/>
    <property type="evidence" value="ECO:0007669"/>
    <property type="project" value="InterPro"/>
</dbReference>
<dbReference type="GO" id="GO:0046872">
    <property type="term" value="F:metal ion binding"/>
    <property type="evidence" value="ECO:0007669"/>
    <property type="project" value="UniProtKB-KW"/>
</dbReference>
<evidence type="ECO:0000259" key="5">
    <source>
        <dbReference type="PROSITE" id="PS51845"/>
    </source>
</evidence>
<comment type="caution">
    <text evidence="6">The sequence shown here is derived from an EMBL/GenBank/DDBJ whole genome shotgun (WGS) entry which is preliminary data.</text>
</comment>
<dbReference type="EC" id="3.1.4.-" evidence="3"/>